<proteinExistence type="inferred from homology"/>
<comment type="catalytic activity">
    <reaction evidence="6">
        <text>Exonucleolytic cleavage in either 5'- to 3'- or 3'- to 5'-direction to yield nucleoside 5'-phosphates.</text>
        <dbReference type="EC" id="3.1.11.6"/>
    </reaction>
</comment>
<organism evidence="8 9">
    <name type="scientific">Lentilactobacillus senioris DSM 24302 = JCM 17472</name>
    <dbReference type="NCBI Taxonomy" id="1423802"/>
    <lineage>
        <taxon>Bacteria</taxon>
        <taxon>Bacillati</taxon>
        <taxon>Bacillota</taxon>
        <taxon>Bacilli</taxon>
        <taxon>Lactobacillales</taxon>
        <taxon>Lactobacillaceae</taxon>
        <taxon>Lentilactobacillus</taxon>
    </lineage>
</organism>
<evidence type="ECO:0000256" key="7">
    <source>
        <dbReference type="SAM" id="MobiDB-lite"/>
    </source>
</evidence>
<evidence type="ECO:0000313" key="9">
    <source>
        <dbReference type="Proteomes" id="UP000051256"/>
    </source>
</evidence>
<gene>
    <name evidence="6" type="primary">xseB</name>
    <name evidence="8" type="ORF">FC56_GL000620</name>
</gene>
<dbReference type="Gene3D" id="1.10.287.1040">
    <property type="entry name" value="Exonuclease VII, small subunit"/>
    <property type="match status" value="1"/>
</dbReference>
<dbReference type="STRING" id="1423802.FC56_GL000620"/>
<protein>
    <recommendedName>
        <fullName evidence="6">Exodeoxyribonuclease 7 small subunit</fullName>
        <ecNumber evidence="6">3.1.11.6</ecNumber>
    </recommendedName>
    <alternativeName>
        <fullName evidence="6">Exodeoxyribonuclease VII small subunit</fullName>
        <shortName evidence="6">Exonuclease VII small subunit</shortName>
    </alternativeName>
</protein>
<keyword evidence="2 6" id="KW-0963">Cytoplasm</keyword>
<feature type="region of interest" description="Disordered" evidence="7">
    <location>
        <begin position="61"/>
        <end position="81"/>
    </location>
</feature>
<dbReference type="GO" id="GO:0008855">
    <property type="term" value="F:exodeoxyribonuclease VII activity"/>
    <property type="evidence" value="ECO:0007669"/>
    <property type="project" value="UniProtKB-UniRule"/>
</dbReference>
<evidence type="ECO:0000256" key="6">
    <source>
        <dbReference type="HAMAP-Rule" id="MF_00337"/>
    </source>
</evidence>
<dbReference type="NCBIfam" id="NF002138">
    <property type="entry name" value="PRK00977.1-2"/>
    <property type="match status" value="1"/>
</dbReference>
<keyword evidence="3 6" id="KW-0540">Nuclease</keyword>
<dbReference type="PIRSF" id="PIRSF006488">
    <property type="entry name" value="Exonuc_VII_S"/>
    <property type="match status" value="1"/>
</dbReference>
<dbReference type="PATRIC" id="fig|1423802.4.peg.629"/>
<evidence type="ECO:0000256" key="2">
    <source>
        <dbReference type="ARBA" id="ARBA00022490"/>
    </source>
</evidence>
<dbReference type="Proteomes" id="UP000051256">
    <property type="component" value="Unassembled WGS sequence"/>
</dbReference>
<sequence>MADSELTFEAKMQQLEEIVRQLEQGNTPLEAAMDQFKKGITLTNELQQTLSQAEETMTKMIDQNGNETNFEAPNESDNGNE</sequence>
<comment type="subunit">
    <text evidence="6">Heterooligomer composed of large and small subunits.</text>
</comment>
<evidence type="ECO:0000256" key="1">
    <source>
        <dbReference type="ARBA" id="ARBA00009998"/>
    </source>
</evidence>
<dbReference type="EMBL" id="AYZR01000008">
    <property type="protein sequence ID" value="KRM93900.1"/>
    <property type="molecule type" value="Genomic_DNA"/>
</dbReference>
<name>A0A0R2D1H3_9LACO</name>
<dbReference type="EC" id="3.1.11.6" evidence="6"/>
<dbReference type="Pfam" id="PF02609">
    <property type="entry name" value="Exonuc_VII_S"/>
    <property type="match status" value="1"/>
</dbReference>
<dbReference type="GO" id="GO:0006308">
    <property type="term" value="P:DNA catabolic process"/>
    <property type="evidence" value="ECO:0007669"/>
    <property type="project" value="UniProtKB-UniRule"/>
</dbReference>
<evidence type="ECO:0000256" key="5">
    <source>
        <dbReference type="ARBA" id="ARBA00022839"/>
    </source>
</evidence>
<dbReference type="PANTHER" id="PTHR34137">
    <property type="entry name" value="EXODEOXYRIBONUCLEASE 7 SMALL SUBUNIT"/>
    <property type="match status" value="1"/>
</dbReference>
<dbReference type="GO" id="GO:0005829">
    <property type="term" value="C:cytosol"/>
    <property type="evidence" value="ECO:0007669"/>
    <property type="project" value="TreeGrafter"/>
</dbReference>
<evidence type="ECO:0000256" key="4">
    <source>
        <dbReference type="ARBA" id="ARBA00022801"/>
    </source>
</evidence>
<evidence type="ECO:0000256" key="3">
    <source>
        <dbReference type="ARBA" id="ARBA00022722"/>
    </source>
</evidence>
<reference evidence="8 9" key="1">
    <citation type="journal article" date="2015" name="Genome Announc.">
        <title>Expanding the biotechnology potential of lactobacilli through comparative genomics of 213 strains and associated genera.</title>
        <authorList>
            <person name="Sun Z."/>
            <person name="Harris H.M."/>
            <person name="McCann A."/>
            <person name="Guo C."/>
            <person name="Argimon S."/>
            <person name="Zhang W."/>
            <person name="Yang X."/>
            <person name="Jeffery I.B."/>
            <person name="Cooney J.C."/>
            <person name="Kagawa T.F."/>
            <person name="Liu W."/>
            <person name="Song Y."/>
            <person name="Salvetti E."/>
            <person name="Wrobel A."/>
            <person name="Rasinkangas P."/>
            <person name="Parkhill J."/>
            <person name="Rea M.C."/>
            <person name="O'Sullivan O."/>
            <person name="Ritari J."/>
            <person name="Douillard F.P."/>
            <person name="Paul Ross R."/>
            <person name="Yang R."/>
            <person name="Briner A.E."/>
            <person name="Felis G.E."/>
            <person name="de Vos W.M."/>
            <person name="Barrangou R."/>
            <person name="Klaenhammer T.R."/>
            <person name="Caufield P.W."/>
            <person name="Cui Y."/>
            <person name="Zhang H."/>
            <person name="O'Toole P.W."/>
        </authorList>
    </citation>
    <scope>NUCLEOTIDE SEQUENCE [LARGE SCALE GENOMIC DNA]</scope>
    <source>
        <strain evidence="8 9">DSM 24302</strain>
    </source>
</reference>
<accession>A0A0R2D1H3</accession>
<comment type="subcellular location">
    <subcellularLocation>
        <location evidence="6">Cytoplasm</location>
    </subcellularLocation>
</comment>
<dbReference type="SUPFAM" id="SSF116842">
    <property type="entry name" value="XseB-like"/>
    <property type="match status" value="1"/>
</dbReference>
<dbReference type="RefSeq" id="WP_056978376.1">
    <property type="nucleotide sequence ID" value="NZ_AYZR01000008.1"/>
</dbReference>
<keyword evidence="9" id="KW-1185">Reference proteome</keyword>
<evidence type="ECO:0000313" key="8">
    <source>
        <dbReference type="EMBL" id="KRM93900.1"/>
    </source>
</evidence>
<keyword evidence="5 6" id="KW-0269">Exonuclease</keyword>
<dbReference type="InterPro" id="IPR003761">
    <property type="entry name" value="Exonuc_VII_S"/>
</dbReference>
<comment type="function">
    <text evidence="6">Bidirectionally degrades single-stranded DNA into large acid-insoluble oligonucleotides, which are then degraded further into small acid-soluble oligonucleotides.</text>
</comment>
<dbReference type="GO" id="GO:0009318">
    <property type="term" value="C:exodeoxyribonuclease VII complex"/>
    <property type="evidence" value="ECO:0007669"/>
    <property type="project" value="UniProtKB-UniRule"/>
</dbReference>
<dbReference type="PANTHER" id="PTHR34137:SF1">
    <property type="entry name" value="EXODEOXYRIBONUCLEASE 7 SMALL SUBUNIT"/>
    <property type="match status" value="1"/>
</dbReference>
<comment type="caution">
    <text evidence="8">The sequence shown here is derived from an EMBL/GenBank/DDBJ whole genome shotgun (WGS) entry which is preliminary data.</text>
</comment>
<keyword evidence="4 6" id="KW-0378">Hydrolase</keyword>
<dbReference type="NCBIfam" id="TIGR01280">
    <property type="entry name" value="xseB"/>
    <property type="match status" value="1"/>
</dbReference>
<dbReference type="InterPro" id="IPR037004">
    <property type="entry name" value="Exonuc_VII_ssu_sf"/>
</dbReference>
<dbReference type="AlphaFoldDB" id="A0A0R2D1H3"/>
<dbReference type="HAMAP" id="MF_00337">
    <property type="entry name" value="Exonuc_7_S"/>
    <property type="match status" value="1"/>
</dbReference>
<comment type="similarity">
    <text evidence="1 6">Belongs to the XseB family.</text>
</comment>